<keyword evidence="3" id="KW-1185">Reference proteome</keyword>
<dbReference type="Proteomes" id="UP000007382">
    <property type="component" value="Chromosome"/>
</dbReference>
<evidence type="ECO:0000313" key="3">
    <source>
        <dbReference type="Proteomes" id="UP000007382"/>
    </source>
</evidence>
<dbReference type="KEGG" id="lfc:LFE_1593"/>
<evidence type="ECO:0000259" key="1">
    <source>
        <dbReference type="Pfam" id="PF00326"/>
    </source>
</evidence>
<dbReference type="InterPro" id="IPR001375">
    <property type="entry name" value="Peptidase_S9_cat"/>
</dbReference>
<feature type="domain" description="Peptidase S9 prolyl oligopeptidase catalytic" evidence="1">
    <location>
        <begin position="46"/>
        <end position="202"/>
    </location>
</feature>
<name>I0IPS6_LEPFC</name>
<dbReference type="eggNOG" id="COG1506">
    <property type="taxonomic scope" value="Bacteria"/>
</dbReference>
<dbReference type="HOGENOM" id="CLU_1438211_0_0_0"/>
<dbReference type="Pfam" id="PF00326">
    <property type="entry name" value="Peptidase_S9"/>
    <property type="match status" value="1"/>
</dbReference>
<protein>
    <recommendedName>
        <fullName evidence="1">Peptidase S9 prolyl oligopeptidase catalytic domain-containing protein</fullName>
    </recommendedName>
</protein>
<accession>I0IPS6</accession>
<organism evidence="2 3">
    <name type="scientific">Leptospirillum ferrooxidans (strain C2-3)</name>
    <dbReference type="NCBI Taxonomy" id="1162668"/>
    <lineage>
        <taxon>Bacteria</taxon>
        <taxon>Pseudomonadati</taxon>
        <taxon>Nitrospirota</taxon>
        <taxon>Nitrospiria</taxon>
        <taxon>Nitrospirales</taxon>
        <taxon>Nitrospiraceae</taxon>
        <taxon>Leptospirillum</taxon>
    </lineage>
</organism>
<dbReference type="Gene3D" id="3.40.50.1820">
    <property type="entry name" value="alpha/beta hydrolase"/>
    <property type="match status" value="1"/>
</dbReference>
<evidence type="ECO:0000313" key="2">
    <source>
        <dbReference type="EMBL" id="BAM07275.1"/>
    </source>
</evidence>
<dbReference type="SUPFAM" id="SSF53474">
    <property type="entry name" value="alpha/beta-Hydrolases"/>
    <property type="match status" value="1"/>
</dbReference>
<dbReference type="PATRIC" id="fig|1162668.3.peg.1896"/>
<dbReference type="AlphaFoldDB" id="I0IPS6"/>
<sequence>MFVKSGILGSDAKRGYFSVAISLPGYGQSDGAPDFCGMASQKSLDAGLTYFRQRPDIDPKRIGIVGISCGATVAGMVASRNKVAALVLISGFYDFKEMVQKWQTAKWKIPSGIKKELEHNIAMDGGIENSTALRSLLPHISHLTMPVLVIAGGQDRIIDAGQSETLHRLLDGQGTPNIFILDGTANHHIPVKDWRKPEKDFLDTRLSNSLRSPKH</sequence>
<gene>
    <name evidence="2" type="ordered locus">LFE_1593</name>
</gene>
<proteinExistence type="predicted"/>
<dbReference type="GO" id="GO:0006508">
    <property type="term" value="P:proteolysis"/>
    <property type="evidence" value="ECO:0007669"/>
    <property type="project" value="InterPro"/>
</dbReference>
<dbReference type="PANTHER" id="PTHR12277">
    <property type="entry name" value="ALPHA/BETA HYDROLASE DOMAIN-CONTAINING PROTEIN"/>
    <property type="match status" value="1"/>
</dbReference>
<reference evidence="2 3" key="1">
    <citation type="journal article" date="2012" name="J. Bacteriol.">
        <title>Complete Genome Sequence of Leptospirillum ferrooxidans Strain C2-3, Isolated from a Fresh Volcanic Ash Deposit on the Island of Miyake, Japan.</title>
        <authorList>
            <person name="Fujimura R."/>
            <person name="Sato Y."/>
            <person name="Nishizawa T."/>
            <person name="Oshima K."/>
            <person name="Kim S.-W."/>
            <person name="Hattori M."/>
            <person name="Kamijo T."/>
            <person name="Ohta H."/>
        </authorList>
    </citation>
    <scope>NUCLEOTIDE SEQUENCE [LARGE SCALE GENOMIC DNA]</scope>
    <source>
        <strain evidence="2 3">C2-3</strain>
    </source>
</reference>
<dbReference type="InterPro" id="IPR029058">
    <property type="entry name" value="AB_hydrolase_fold"/>
</dbReference>
<reference evidence="3" key="2">
    <citation type="submission" date="2012-03" db="EMBL/GenBank/DDBJ databases">
        <title>The complete genome sequence of the pioneer microbe on fresh volcanic deposit, Leptospirillum ferrooxidans strain C2-3.</title>
        <authorList>
            <person name="Fujimura R."/>
            <person name="Sato Y."/>
            <person name="Nishizawa T."/>
            <person name="Nanba K."/>
            <person name="Oshima K."/>
            <person name="Hattori M."/>
            <person name="Kamijo T."/>
            <person name="Ohta H."/>
        </authorList>
    </citation>
    <scope>NUCLEOTIDE SEQUENCE [LARGE SCALE GENOMIC DNA]</scope>
    <source>
        <strain evidence="3">C2-3</strain>
    </source>
</reference>
<dbReference type="GO" id="GO:0008236">
    <property type="term" value="F:serine-type peptidase activity"/>
    <property type="evidence" value="ECO:0007669"/>
    <property type="project" value="InterPro"/>
</dbReference>
<dbReference type="OrthoDB" id="7191605at2"/>
<dbReference type="STRING" id="1162668.LFE_1593"/>
<dbReference type="EMBL" id="AP012342">
    <property type="protein sequence ID" value="BAM07275.1"/>
    <property type="molecule type" value="Genomic_DNA"/>
</dbReference>